<feature type="compositionally biased region" description="Polar residues" evidence="2">
    <location>
        <begin position="1160"/>
        <end position="1170"/>
    </location>
</feature>
<feature type="region of interest" description="Disordered" evidence="2">
    <location>
        <begin position="1275"/>
        <end position="1299"/>
    </location>
</feature>
<proteinExistence type="predicted"/>
<feature type="region of interest" description="Disordered" evidence="2">
    <location>
        <begin position="849"/>
        <end position="908"/>
    </location>
</feature>
<feature type="compositionally biased region" description="Polar residues" evidence="2">
    <location>
        <begin position="715"/>
        <end position="731"/>
    </location>
</feature>
<feature type="region of interest" description="Disordered" evidence="2">
    <location>
        <begin position="715"/>
        <end position="806"/>
    </location>
</feature>
<evidence type="ECO:0000256" key="1">
    <source>
        <dbReference type="SAM" id="Coils"/>
    </source>
</evidence>
<feature type="compositionally biased region" description="Basic and acidic residues" evidence="2">
    <location>
        <begin position="753"/>
        <end position="766"/>
    </location>
</feature>
<feature type="coiled-coil region" evidence="1">
    <location>
        <begin position="971"/>
        <end position="1002"/>
    </location>
</feature>
<keyword evidence="1" id="KW-0175">Coiled coil</keyword>
<name>A0ABR2KS57_9EUKA</name>
<feature type="compositionally biased region" description="Polar residues" evidence="2">
    <location>
        <begin position="854"/>
        <end position="863"/>
    </location>
</feature>
<comment type="caution">
    <text evidence="3">The sequence shown here is derived from an EMBL/GenBank/DDBJ whole genome shotgun (WGS) entry which is preliminary data.</text>
</comment>
<organism evidence="3 4">
    <name type="scientific">Tritrichomonas musculus</name>
    <dbReference type="NCBI Taxonomy" id="1915356"/>
    <lineage>
        <taxon>Eukaryota</taxon>
        <taxon>Metamonada</taxon>
        <taxon>Parabasalia</taxon>
        <taxon>Tritrichomonadida</taxon>
        <taxon>Tritrichomonadidae</taxon>
        <taxon>Tritrichomonas</taxon>
    </lineage>
</organism>
<feature type="compositionally biased region" description="Low complexity" evidence="2">
    <location>
        <begin position="1096"/>
        <end position="1107"/>
    </location>
</feature>
<feature type="compositionally biased region" description="Basic and acidic residues" evidence="2">
    <location>
        <begin position="1177"/>
        <end position="1205"/>
    </location>
</feature>
<feature type="region of interest" description="Disordered" evidence="2">
    <location>
        <begin position="441"/>
        <end position="487"/>
    </location>
</feature>
<reference evidence="3 4" key="1">
    <citation type="submission" date="2024-04" db="EMBL/GenBank/DDBJ databases">
        <title>Tritrichomonas musculus Genome.</title>
        <authorList>
            <person name="Alves-Ferreira E."/>
            <person name="Grigg M."/>
            <person name="Lorenzi H."/>
            <person name="Galac M."/>
        </authorList>
    </citation>
    <scope>NUCLEOTIDE SEQUENCE [LARGE SCALE GENOMIC DNA]</scope>
    <source>
        <strain evidence="3 4">EAF2021</strain>
    </source>
</reference>
<feature type="compositionally biased region" description="Basic and acidic residues" evidence="2">
    <location>
        <begin position="1281"/>
        <end position="1293"/>
    </location>
</feature>
<gene>
    <name evidence="3" type="ORF">M9Y10_022085</name>
</gene>
<feature type="compositionally biased region" description="Basic and acidic residues" evidence="2">
    <location>
        <begin position="870"/>
        <end position="901"/>
    </location>
</feature>
<protein>
    <submittedName>
        <fullName evidence="3">Uncharacterized protein</fullName>
    </submittedName>
</protein>
<feature type="compositionally biased region" description="Low complexity" evidence="2">
    <location>
        <begin position="459"/>
        <end position="472"/>
    </location>
</feature>
<feature type="compositionally biased region" description="Polar residues" evidence="2">
    <location>
        <begin position="473"/>
        <end position="487"/>
    </location>
</feature>
<accession>A0ABR2KS57</accession>
<dbReference type="Proteomes" id="UP001470230">
    <property type="component" value="Unassembled WGS sequence"/>
</dbReference>
<feature type="region of interest" description="Disordered" evidence="2">
    <location>
        <begin position="647"/>
        <end position="670"/>
    </location>
</feature>
<feature type="region of interest" description="Disordered" evidence="2">
    <location>
        <begin position="347"/>
        <end position="367"/>
    </location>
</feature>
<dbReference type="EMBL" id="JAPFFF010000003">
    <property type="protein sequence ID" value="KAK8893658.1"/>
    <property type="molecule type" value="Genomic_DNA"/>
</dbReference>
<feature type="region of interest" description="Disordered" evidence="2">
    <location>
        <begin position="1160"/>
        <end position="1211"/>
    </location>
</feature>
<evidence type="ECO:0000256" key="2">
    <source>
        <dbReference type="SAM" id="MobiDB-lite"/>
    </source>
</evidence>
<evidence type="ECO:0000313" key="3">
    <source>
        <dbReference type="EMBL" id="KAK8893658.1"/>
    </source>
</evidence>
<feature type="region of interest" description="Disordered" evidence="2">
    <location>
        <begin position="1088"/>
        <end position="1121"/>
    </location>
</feature>
<sequence>MTDAPRSTTQLEHLIQDPELFDVGVEYTAIRDILLDVVSKVNALSNKTIKCTAPEVNDNKDDDIKQLTQQFIQLQESTKQQYSEFNNELHELKVFFSFQLKDFREKYDRSLSRLSNSISNPESSRVVNEPQIEYITDDDRCDQLSKQIESLTARFDNLMKMIDTNNIGRGNLSSRKPSKLNVPSVEKITPITLDSSDKSQTINTSIPKMDLNLSRKQIDDIGDLTEEVPLTIPEKPESQPVSPVLKPIIDITHKEIKKDPRVDDLVLQVRSIIDEMKNSSEKSKKMVTTINNLIKEFEKQSAEVSYCRTEIENRNDELDRIYDKMAGISVDSQKALQDKFDELLSVEKSTEKSNSKNPEGSTVRIVNDQNSVNQATITALEGLKNSFISNFEKLDSNYRPQISYLKQEINQLKNQVKNLGGTLEEISVPKFASSPIPQVELQIPSPSKNQSENNSSRNSAGNKSSHISGSSSLNTNEKTTESYVQTDESFNDIPIRRFSASTPNGSIPKTIDIFNIGTFIPSNGTNNGPKSTVVTSGDDHKSIPQDELLLGVPSDSTPQSKKDNIHISSIKTVRSNNQTPRSPYQKAEFSFEHLLSLSIVSDDIQQLIANAVRDQINEERLKELSKIESEKPANVGIDVDSIMKQISDLQQKSSDSEPSQQSNSSQKNDNSGLIIATSIVEKFKPVIDNHENRISALQKHIEILEATQDQSKKLIQQLQTQMKHSQTSSIIKNHHPTIVSPRPSSKKFNFHTSKKDNQKKSEENKNEQPQQPNENQEKNKNPSFDYDSLDHPNRPSTSGDQRGRNGSRIVLNVIRDGDDDDGEFSITESDLMEFKTKIHNLERAYKSLSKKMSAMQSANNSRPPTAPSPKRNEDDKVEVISPKKVDKENNEVEKDKINEENKTEEEEKVEEKKLATISIPPVPKKLDMLDKINPNFKSQIEMRRSDQEIDVALQNLSLSKTGSQTSSTPLFDVVERERTLQQQELEEKEAQKEKELKDRRNVRIGLPATKDSSSRILTGSSINFNSSRNNLNVDLTEKIEKIVSEKTKDFRKYSEDQFRILRKHVQNIINDIDLLKAPVQGMIVLPNSDSDFTPGNNNYNNNNSNNNNKKKKSSEEADPDENTIIGLKKRFDMKTSDLEDQIADLRRDIYQFFQKISSMGNTLESSRSKASQNDGDGDNKKGQDDKSKTADKNKNKKENQKKPIDKPMALARSESFLRLKKKFMEEINSPRMLKTTPYENLNAPEPISERKNKLLVEDRKTEDLFNKDKHVNKSFSTSNKFDAEGNKSDNSEKPKRKISSCLSDPSILLKLDKQIVPGSNGGEGNGILTYELHDRYGNELRKFWGRHVPQSIHEFNVTNAEPVKEAIETMVLPYIIEMRSEFQKKVDTALEKSRLTEEMILNKVDKEFVNDFFRKMRMTLVELKNQIDEVKSSVPDKVTHEELQSLATDLYKSVTKDQTTTVGTKSYRCLFCGAPKQNVSGMITDKSVVEALGDPQQARASQNPTMIFGSDKQCYKGRGNYGRTGIASKLEARKIPPLRATTAVPKNE</sequence>
<evidence type="ECO:0000313" key="4">
    <source>
        <dbReference type="Proteomes" id="UP001470230"/>
    </source>
</evidence>
<feature type="compositionally biased region" description="Polar residues" evidence="2">
    <location>
        <begin position="444"/>
        <end position="458"/>
    </location>
</feature>
<feature type="compositionally biased region" description="Low complexity" evidence="2">
    <location>
        <begin position="650"/>
        <end position="670"/>
    </location>
</feature>
<keyword evidence="4" id="KW-1185">Reference proteome</keyword>